<accession>A0A2N1M3J4</accession>
<evidence type="ECO:0000313" key="2">
    <source>
        <dbReference type="Proteomes" id="UP000233469"/>
    </source>
</evidence>
<reference evidence="1 2" key="1">
    <citation type="submission" date="2016-04" db="EMBL/GenBank/DDBJ databases">
        <title>Genome analyses suggest a sexual origin of heterokaryosis in a supposedly ancient asexual fungus.</title>
        <authorList>
            <person name="Ropars J."/>
            <person name="Sedzielewska K."/>
            <person name="Noel J."/>
            <person name="Charron P."/>
            <person name="Farinelli L."/>
            <person name="Marton T."/>
            <person name="Kruger M."/>
            <person name="Pelin A."/>
            <person name="Brachmann A."/>
            <person name="Corradi N."/>
        </authorList>
    </citation>
    <scope>NUCLEOTIDE SEQUENCE [LARGE SCALE GENOMIC DNA]</scope>
    <source>
        <strain evidence="1 2">C2</strain>
    </source>
</reference>
<feature type="non-terminal residue" evidence="1">
    <location>
        <position position="208"/>
    </location>
</feature>
<dbReference type="EMBL" id="LLXL01006018">
    <property type="protein sequence ID" value="PKK56208.1"/>
    <property type="molecule type" value="Genomic_DNA"/>
</dbReference>
<dbReference type="AlphaFoldDB" id="A0A2N1M3J4"/>
<dbReference type="VEuPathDB" id="FungiDB:FUN_012934"/>
<reference evidence="1 2" key="2">
    <citation type="submission" date="2017-10" db="EMBL/GenBank/DDBJ databases">
        <title>Extensive intraspecific genome diversity in a model arbuscular mycorrhizal fungus.</title>
        <authorList>
            <person name="Chen E.C.H."/>
            <person name="Morin E."/>
            <person name="Baudet D."/>
            <person name="Noel J."/>
            <person name="Ndikumana S."/>
            <person name="Charron P."/>
            <person name="St-Onge C."/>
            <person name="Giorgi J."/>
            <person name="Grigoriev I.V."/>
            <person name="Roux C."/>
            <person name="Martin F.M."/>
            <person name="Corradi N."/>
        </authorList>
    </citation>
    <scope>NUCLEOTIDE SEQUENCE [LARGE SCALE GENOMIC DNA]</scope>
    <source>
        <strain evidence="1 2">C2</strain>
    </source>
</reference>
<name>A0A2N1M3J4_9GLOM</name>
<dbReference type="VEuPathDB" id="FungiDB:RhiirA1_401804"/>
<evidence type="ECO:0000313" key="1">
    <source>
        <dbReference type="EMBL" id="PKK56208.1"/>
    </source>
</evidence>
<gene>
    <name evidence="1" type="ORF">RhiirC2_722010</name>
</gene>
<protein>
    <submittedName>
        <fullName evidence="1">Uncharacterized protein</fullName>
    </submittedName>
</protein>
<comment type="caution">
    <text evidence="1">The sequence shown here is derived from an EMBL/GenBank/DDBJ whole genome shotgun (WGS) entry which is preliminary data.</text>
</comment>
<dbReference type="Proteomes" id="UP000233469">
    <property type="component" value="Unassembled WGS sequence"/>
</dbReference>
<organism evidence="1 2">
    <name type="scientific">Rhizophagus irregularis</name>
    <dbReference type="NCBI Taxonomy" id="588596"/>
    <lineage>
        <taxon>Eukaryota</taxon>
        <taxon>Fungi</taxon>
        <taxon>Fungi incertae sedis</taxon>
        <taxon>Mucoromycota</taxon>
        <taxon>Glomeromycotina</taxon>
        <taxon>Glomeromycetes</taxon>
        <taxon>Glomerales</taxon>
        <taxon>Glomeraceae</taxon>
        <taxon>Rhizophagus</taxon>
    </lineage>
</organism>
<sequence>MRLSSITQVAVFTELVRKKLPVGLQDKGIVNNIANKKSFSLRILGSPKYNEKTGVHIRVKKAICPKDGTIFDFMIRPPNDESEVIDNSPLLTVPETESVKYASISNETTIAEFELVETLLQEASIKGYSLSYSSENFPNKFPLSRISLSYCPICDRKHDSDHGYIIRNKKSYSFFCYWANNNREPGSRKPLKKLTISKTALDREQKLP</sequence>
<proteinExistence type="predicted"/>